<dbReference type="InterPro" id="IPR051320">
    <property type="entry name" value="Viral_Replic_Matur_Polypro"/>
</dbReference>
<accession>A0A2P4X2H4</accession>
<dbReference type="PANTHER" id="PTHR33064:SF37">
    <property type="entry name" value="RIBONUCLEASE H"/>
    <property type="match status" value="1"/>
</dbReference>
<evidence type="ECO:0000313" key="2">
    <source>
        <dbReference type="Proteomes" id="UP000237271"/>
    </source>
</evidence>
<dbReference type="Proteomes" id="UP000237271">
    <property type="component" value="Unassembled WGS sequence"/>
</dbReference>
<dbReference type="InterPro" id="IPR043128">
    <property type="entry name" value="Rev_trsase/Diguanyl_cyclase"/>
</dbReference>
<proteinExistence type="predicted"/>
<evidence type="ECO:0008006" key="3">
    <source>
        <dbReference type="Google" id="ProtNLM"/>
    </source>
</evidence>
<name>A0A2P4X2H4_9STRA</name>
<sequence length="208" mass="23182">MQRDFLQTYVQGLLDNGPVRRNNISRWAYAALPARKAGGDGFRITVDYQPVNKLMVPLAGATPNLTAVSQSVLGGSLPLLEECQELLSFVTEEVPQGASDPAIHFQLHMHECFREMLYNSVDDVLLFSKSATEFLEKPRNFCQILRRRDLELNANKCTRFALKAIWCGKVIDGEGVQHDPARLATLHKVPLPTNSSRVADFPVCSQLA</sequence>
<evidence type="ECO:0000313" key="1">
    <source>
        <dbReference type="EMBL" id="POM59744.1"/>
    </source>
</evidence>
<dbReference type="EMBL" id="NCKW01017035">
    <property type="protein sequence ID" value="POM59744.1"/>
    <property type="molecule type" value="Genomic_DNA"/>
</dbReference>
<reference evidence="1 2" key="1">
    <citation type="journal article" date="2017" name="Genome Biol. Evol.">
        <title>Phytophthora megakarya and P. palmivora, closely related causal agents of cacao black pod rot, underwent increases in genome sizes and gene numbers by different mechanisms.</title>
        <authorList>
            <person name="Ali S.S."/>
            <person name="Shao J."/>
            <person name="Lary D.J."/>
            <person name="Kronmiller B."/>
            <person name="Shen D."/>
            <person name="Strem M.D."/>
            <person name="Amoako-Attah I."/>
            <person name="Akrofi A.Y."/>
            <person name="Begoude B.A."/>
            <person name="Ten Hoopen G.M."/>
            <person name="Coulibaly K."/>
            <person name="Kebe B.I."/>
            <person name="Melnick R.L."/>
            <person name="Guiltinan M.J."/>
            <person name="Tyler B.M."/>
            <person name="Meinhardt L.W."/>
            <person name="Bailey B.A."/>
        </authorList>
    </citation>
    <scope>NUCLEOTIDE SEQUENCE [LARGE SCALE GENOMIC DNA]</scope>
    <source>
        <strain evidence="2">sbr112.9</strain>
    </source>
</reference>
<dbReference type="SUPFAM" id="SSF56672">
    <property type="entry name" value="DNA/RNA polymerases"/>
    <property type="match status" value="1"/>
</dbReference>
<protein>
    <recommendedName>
        <fullName evidence="3">Reverse transcriptase domain-containing protein</fullName>
    </recommendedName>
</protein>
<dbReference type="InterPro" id="IPR043502">
    <property type="entry name" value="DNA/RNA_pol_sf"/>
</dbReference>
<dbReference type="PANTHER" id="PTHR33064">
    <property type="entry name" value="POL PROTEIN"/>
    <property type="match status" value="1"/>
</dbReference>
<dbReference type="AlphaFoldDB" id="A0A2P4X2H4"/>
<dbReference type="Gene3D" id="3.30.70.270">
    <property type="match status" value="1"/>
</dbReference>
<gene>
    <name evidence="1" type="ORF">PHPALM_31477</name>
</gene>
<comment type="caution">
    <text evidence="1">The sequence shown here is derived from an EMBL/GenBank/DDBJ whole genome shotgun (WGS) entry which is preliminary data.</text>
</comment>
<organism evidence="1 2">
    <name type="scientific">Phytophthora palmivora</name>
    <dbReference type="NCBI Taxonomy" id="4796"/>
    <lineage>
        <taxon>Eukaryota</taxon>
        <taxon>Sar</taxon>
        <taxon>Stramenopiles</taxon>
        <taxon>Oomycota</taxon>
        <taxon>Peronosporomycetes</taxon>
        <taxon>Peronosporales</taxon>
        <taxon>Peronosporaceae</taxon>
        <taxon>Phytophthora</taxon>
    </lineage>
</organism>
<keyword evidence="2" id="KW-1185">Reference proteome</keyword>
<dbReference type="OrthoDB" id="420169at2759"/>